<accession>A0A9N8EF03</accession>
<reference evidence="3" key="1">
    <citation type="submission" date="2020-06" db="EMBL/GenBank/DDBJ databases">
        <authorList>
            <consortium name="Plant Systems Biology data submission"/>
        </authorList>
    </citation>
    <scope>NUCLEOTIDE SEQUENCE</scope>
    <source>
        <strain evidence="3">D6</strain>
    </source>
</reference>
<organism evidence="3 4">
    <name type="scientific">Seminavis robusta</name>
    <dbReference type="NCBI Taxonomy" id="568900"/>
    <lineage>
        <taxon>Eukaryota</taxon>
        <taxon>Sar</taxon>
        <taxon>Stramenopiles</taxon>
        <taxon>Ochrophyta</taxon>
        <taxon>Bacillariophyta</taxon>
        <taxon>Bacillariophyceae</taxon>
        <taxon>Bacillariophycidae</taxon>
        <taxon>Naviculales</taxon>
        <taxon>Naviculaceae</taxon>
        <taxon>Seminavis</taxon>
    </lineage>
</organism>
<keyword evidence="2" id="KW-1133">Transmembrane helix</keyword>
<comment type="caution">
    <text evidence="3">The sequence shown here is derived from an EMBL/GenBank/DDBJ whole genome shotgun (WGS) entry which is preliminary data.</text>
</comment>
<evidence type="ECO:0000256" key="2">
    <source>
        <dbReference type="SAM" id="Phobius"/>
    </source>
</evidence>
<keyword evidence="2" id="KW-0812">Transmembrane</keyword>
<evidence type="ECO:0000313" key="3">
    <source>
        <dbReference type="EMBL" id="CAB9519009.1"/>
    </source>
</evidence>
<evidence type="ECO:0000313" key="4">
    <source>
        <dbReference type="Proteomes" id="UP001153069"/>
    </source>
</evidence>
<evidence type="ECO:0000256" key="1">
    <source>
        <dbReference type="SAM" id="MobiDB-lite"/>
    </source>
</evidence>
<feature type="region of interest" description="Disordered" evidence="1">
    <location>
        <begin position="1"/>
        <end position="24"/>
    </location>
</feature>
<dbReference type="EMBL" id="CAICTM010000979">
    <property type="protein sequence ID" value="CAB9519009.1"/>
    <property type="molecule type" value="Genomic_DNA"/>
</dbReference>
<feature type="compositionally biased region" description="Basic and acidic residues" evidence="1">
    <location>
        <begin position="11"/>
        <end position="24"/>
    </location>
</feature>
<dbReference type="Proteomes" id="UP001153069">
    <property type="component" value="Unassembled WGS sequence"/>
</dbReference>
<dbReference type="AlphaFoldDB" id="A0A9N8EF03"/>
<feature type="region of interest" description="Disordered" evidence="1">
    <location>
        <begin position="47"/>
        <end position="73"/>
    </location>
</feature>
<proteinExistence type="predicted"/>
<keyword evidence="4" id="KW-1185">Reference proteome</keyword>
<feature type="transmembrane region" description="Helical" evidence="2">
    <location>
        <begin position="248"/>
        <end position="269"/>
    </location>
</feature>
<feature type="region of interest" description="Disordered" evidence="1">
    <location>
        <begin position="102"/>
        <end position="134"/>
    </location>
</feature>
<gene>
    <name evidence="3" type="ORF">SEMRO_981_G227510.1</name>
</gene>
<sequence>MMPKETQSATAKDKDEHHAEELDPLKLVELRLSAQAASEHVANNVKQELETTSHVKRPDRSREHRANNTAKTGTFIMTDAKSGTNESSFHLLKVVEARAREAKMNPQEVQQSTIDTEKGQGNHQGGEIVPSPAANQRAVNRSIRPGAYAGAPGSSFHRMLTLRFSLLGRGRSGMATMKFFKSKNDGLDGTGTSSSGLDGSGLSVAVPVAEPSIQNLPTAERLGTVSQRDRDAQETEFRRQNENLKATLKLVVPGLLMILMVVLLIVFLAPDTDQITVQQGTP</sequence>
<feature type="compositionally biased region" description="Basic and acidic residues" evidence="1">
    <location>
        <begin position="47"/>
        <end position="66"/>
    </location>
</feature>
<name>A0A9N8EF03_9STRA</name>
<keyword evidence="2" id="KW-0472">Membrane</keyword>
<feature type="compositionally biased region" description="Polar residues" evidence="1">
    <location>
        <begin position="1"/>
        <end position="10"/>
    </location>
</feature>
<protein>
    <submittedName>
        <fullName evidence="3">Uncharacterized protein</fullName>
    </submittedName>
</protein>